<sequence length="116" mass="13186">MKSAANFSIIIISILISSFTYPQQLPEETSKVLVRFNEPMSREGIFDISNYKVIDENNNELKIYKVGVVEGDTAVVLFTENHLKGKIYKVIVSNLKDKAGNLISQENNFARYQKPE</sequence>
<accession>A0A7V2ZK04</accession>
<name>A0A7V2ZK04_9BACT</name>
<protein>
    <recommendedName>
        <fullName evidence="3">SbsA Ig-like domain-containing protein</fullName>
    </recommendedName>
</protein>
<proteinExistence type="predicted"/>
<gene>
    <name evidence="2" type="ORF">ENS31_07585</name>
</gene>
<comment type="caution">
    <text evidence="2">The sequence shown here is derived from an EMBL/GenBank/DDBJ whole genome shotgun (WGS) entry which is preliminary data.</text>
</comment>
<dbReference type="InterPro" id="IPR014755">
    <property type="entry name" value="Cu-Rt/internalin_Ig-like"/>
</dbReference>
<dbReference type="Gene3D" id="2.60.40.1220">
    <property type="match status" value="1"/>
</dbReference>
<dbReference type="EMBL" id="DSUJ01000008">
    <property type="protein sequence ID" value="HFI91376.1"/>
    <property type="molecule type" value="Genomic_DNA"/>
</dbReference>
<keyword evidence="1" id="KW-0732">Signal</keyword>
<evidence type="ECO:0000313" key="2">
    <source>
        <dbReference type="EMBL" id="HFI91376.1"/>
    </source>
</evidence>
<organism evidence="2">
    <name type="scientific">Ignavibacterium album</name>
    <dbReference type="NCBI Taxonomy" id="591197"/>
    <lineage>
        <taxon>Bacteria</taxon>
        <taxon>Pseudomonadati</taxon>
        <taxon>Ignavibacteriota</taxon>
        <taxon>Ignavibacteria</taxon>
        <taxon>Ignavibacteriales</taxon>
        <taxon>Ignavibacteriaceae</taxon>
        <taxon>Ignavibacterium</taxon>
    </lineage>
</organism>
<evidence type="ECO:0000256" key="1">
    <source>
        <dbReference type="ARBA" id="ARBA00022729"/>
    </source>
</evidence>
<reference evidence="2" key="1">
    <citation type="journal article" date="2020" name="mSystems">
        <title>Genome- and Community-Level Interaction Insights into Carbon Utilization and Element Cycling Functions of Hydrothermarchaeota in Hydrothermal Sediment.</title>
        <authorList>
            <person name="Zhou Z."/>
            <person name="Liu Y."/>
            <person name="Xu W."/>
            <person name="Pan J."/>
            <person name="Luo Z.H."/>
            <person name="Li M."/>
        </authorList>
    </citation>
    <scope>NUCLEOTIDE SEQUENCE [LARGE SCALE GENOMIC DNA]</scope>
    <source>
        <strain evidence="2">SpSt-479</strain>
    </source>
</reference>
<evidence type="ECO:0008006" key="3">
    <source>
        <dbReference type="Google" id="ProtNLM"/>
    </source>
</evidence>
<dbReference type="RefSeq" id="WP_304144817.1">
    <property type="nucleotide sequence ID" value="NZ_JAOAIE010000045.1"/>
</dbReference>
<dbReference type="AlphaFoldDB" id="A0A7V2ZK04"/>